<proteinExistence type="predicted"/>
<gene>
    <name evidence="1" type="ORF">SHKM778_08750</name>
</gene>
<evidence type="ECO:0000313" key="1">
    <source>
        <dbReference type="EMBL" id="BFO14487.1"/>
    </source>
</evidence>
<dbReference type="AlphaFoldDB" id="A0AAT9HB04"/>
<protein>
    <submittedName>
        <fullName evidence="1">Uncharacterized protein</fullName>
    </submittedName>
</protein>
<reference evidence="1" key="2">
    <citation type="submission" date="2024-07" db="EMBL/GenBank/DDBJ databases">
        <title>Streptomyces haneummycinica sp. nov., a new antibiotic-producing actinobacterium isolated from marine sediment.</title>
        <authorList>
            <person name="Uemura M."/>
            <person name="Hamada M."/>
            <person name="Hirano S."/>
            <person name="Kobayashi K."/>
            <person name="Ohshiro T."/>
            <person name="Kobayashi T."/>
            <person name="Terahara T."/>
        </authorList>
    </citation>
    <scope>NUCLEOTIDE SEQUENCE</scope>
    <source>
        <strain evidence="1">KM77-8</strain>
    </source>
</reference>
<sequence>MLALGAVTGAEALEVVTLHDAGEALALALAGDVDLHAGLEHLGGDFLAQRVLGGVRGADLDEVTAGVTSALAK</sequence>
<accession>A0AAT9HB04</accession>
<organism evidence="1">
    <name type="scientific">Streptomyces haneummycinicus</name>
    <dbReference type="NCBI Taxonomy" id="3074435"/>
    <lineage>
        <taxon>Bacteria</taxon>
        <taxon>Bacillati</taxon>
        <taxon>Actinomycetota</taxon>
        <taxon>Actinomycetes</taxon>
        <taxon>Kitasatosporales</taxon>
        <taxon>Streptomycetaceae</taxon>
        <taxon>Streptomyces</taxon>
    </lineage>
</organism>
<name>A0AAT9HB04_9ACTN</name>
<reference evidence="1" key="1">
    <citation type="submission" date="2024-06" db="EMBL/GenBank/DDBJ databases">
        <authorList>
            <consortium name="consrtm"/>
            <person name="Uemura M."/>
            <person name="Terahara T."/>
        </authorList>
    </citation>
    <scope>NUCLEOTIDE SEQUENCE</scope>
    <source>
        <strain evidence="1">KM77-8</strain>
    </source>
</reference>
<dbReference type="EMBL" id="AP035768">
    <property type="protein sequence ID" value="BFO14487.1"/>
    <property type="molecule type" value="Genomic_DNA"/>
</dbReference>